<proteinExistence type="predicted"/>
<gene>
    <name evidence="2" type="ORF">ASPSYDRAFT_391619</name>
</gene>
<dbReference type="RefSeq" id="XP_040699713.1">
    <property type="nucleotide sequence ID" value="XM_040845841.1"/>
</dbReference>
<evidence type="ECO:0000313" key="2">
    <source>
        <dbReference type="EMBL" id="OJJ55907.1"/>
    </source>
</evidence>
<dbReference type="VEuPathDB" id="FungiDB:ASPSYDRAFT_391619"/>
<dbReference type="EMBL" id="KV878591">
    <property type="protein sequence ID" value="OJJ55907.1"/>
    <property type="molecule type" value="Genomic_DNA"/>
</dbReference>
<protein>
    <submittedName>
        <fullName evidence="2">Uncharacterized protein</fullName>
    </submittedName>
</protein>
<dbReference type="Proteomes" id="UP000184356">
    <property type="component" value="Unassembled WGS sequence"/>
</dbReference>
<reference evidence="3" key="1">
    <citation type="journal article" date="2017" name="Genome Biol.">
        <title>Comparative genomics reveals high biological diversity and specific adaptations in the industrially and medically important fungal genus Aspergillus.</title>
        <authorList>
            <person name="de Vries R.P."/>
            <person name="Riley R."/>
            <person name="Wiebenga A."/>
            <person name="Aguilar-Osorio G."/>
            <person name="Amillis S."/>
            <person name="Uchima C.A."/>
            <person name="Anderluh G."/>
            <person name="Asadollahi M."/>
            <person name="Askin M."/>
            <person name="Barry K."/>
            <person name="Battaglia E."/>
            <person name="Bayram O."/>
            <person name="Benocci T."/>
            <person name="Braus-Stromeyer S.A."/>
            <person name="Caldana C."/>
            <person name="Canovas D."/>
            <person name="Cerqueira G.C."/>
            <person name="Chen F."/>
            <person name="Chen W."/>
            <person name="Choi C."/>
            <person name="Clum A."/>
            <person name="Dos Santos R.A."/>
            <person name="Damasio A.R."/>
            <person name="Diallinas G."/>
            <person name="Emri T."/>
            <person name="Fekete E."/>
            <person name="Flipphi M."/>
            <person name="Freyberg S."/>
            <person name="Gallo A."/>
            <person name="Gournas C."/>
            <person name="Habgood R."/>
            <person name="Hainaut M."/>
            <person name="Harispe M.L."/>
            <person name="Henrissat B."/>
            <person name="Hilden K.S."/>
            <person name="Hope R."/>
            <person name="Hossain A."/>
            <person name="Karabika E."/>
            <person name="Karaffa L."/>
            <person name="Karanyi Z."/>
            <person name="Krasevec N."/>
            <person name="Kuo A."/>
            <person name="Kusch H."/>
            <person name="LaButti K."/>
            <person name="Lagendijk E.L."/>
            <person name="Lapidus A."/>
            <person name="Levasseur A."/>
            <person name="Lindquist E."/>
            <person name="Lipzen A."/>
            <person name="Logrieco A.F."/>
            <person name="MacCabe A."/>
            <person name="Maekelae M.R."/>
            <person name="Malavazi I."/>
            <person name="Melin P."/>
            <person name="Meyer V."/>
            <person name="Mielnichuk N."/>
            <person name="Miskei M."/>
            <person name="Molnar A.P."/>
            <person name="Mule G."/>
            <person name="Ngan C.Y."/>
            <person name="Orejas M."/>
            <person name="Orosz E."/>
            <person name="Ouedraogo J.P."/>
            <person name="Overkamp K.M."/>
            <person name="Park H.-S."/>
            <person name="Perrone G."/>
            <person name="Piumi F."/>
            <person name="Punt P.J."/>
            <person name="Ram A.F."/>
            <person name="Ramon A."/>
            <person name="Rauscher S."/>
            <person name="Record E."/>
            <person name="Riano-Pachon D.M."/>
            <person name="Robert V."/>
            <person name="Roehrig J."/>
            <person name="Ruller R."/>
            <person name="Salamov A."/>
            <person name="Salih N.S."/>
            <person name="Samson R.A."/>
            <person name="Sandor E."/>
            <person name="Sanguinetti M."/>
            <person name="Schuetze T."/>
            <person name="Sepcic K."/>
            <person name="Shelest E."/>
            <person name="Sherlock G."/>
            <person name="Sophianopoulou V."/>
            <person name="Squina F.M."/>
            <person name="Sun H."/>
            <person name="Susca A."/>
            <person name="Todd R.B."/>
            <person name="Tsang A."/>
            <person name="Unkles S.E."/>
            <person name="van de Wiele N."/>
            <person name="van Rossen-Uffink D."/>
            <person name="Oliveira J.V."/>
            <person name="Vesth T.C."/>
            <person name="Visser J."/>
            <person name="Yu J.-H."/>
            <person name="Zhou M."/>
            <person name="Andersen M.R."/>
            <person name="Archer D.B."/>
            <person name="Baker S.E."/>
            <person name="Benoit I."/>
            <person name="Brakhage A.A."/>
            <person name="Braus G.H."/>
            <person name="Fischer R."/>
            <person name="Frisvad J.C."/>
            <person name="Goldman G.H."/>
            <person name="Houbraken J."/>
            <person name="Oakley B."/>
            <person name="Pocsi I."/>
            <person name="Scazzocchio C."/>
            <person name="Seiboth B."/>
            <person name="vanKuyk P.A."/>
            <person name="Wortman J."/>
            <person name="Dyer P.S."/>
            <person name="Grigoriev I.V."/>
        </authorList>
    </citation>
    <scope>NUCLEOTIDE SEQUENCE [LARGE SCALE GENOMIC DNA]</scope>
    <source>
        <strain evidence="3">CBS 593.65</strain>
    </source>
</reference>
<evidence type="ECO:0000313" key="3">
    <source>
        <dbReference type="Proteomes" id="UP000184356"/>
    </source>
</evidence>
<evidence type="ECO:0000256" key="1">
    <source>
        <dbReference type="SAM" id="Phobius"/>
    </source>
</evidence>
<accession>A0A1L9T8Z9</accession>
<dbReference type="GeneID" id="63761914"/>
<organism evidence="2 3">
    <name type="scientific">Aspergillus sydowii CBS 593.65</name>
    <dbReference type="NCBI Taxonomy" id="1036612"/>
    <lineage>
        <taxon>Eukaryota</taxon>
        <taxon>Fungi</taxon>
        <taxon>Dikarya</taxon>
        <taxon>Ascomycota</taxon>
        <taxon>Pezizomycotina</taxon>
        <taxon>Eurotiomycetes</taxon>
        <taxon>Eurotiomycetidae</taxon>
        <taxon>Eurotiales</taxon>
        <taxon>Aspergillaceae</taxon>
        <taxon>Aspergillus</taxon>
        <taxon>Aspergillus subgen. Nidulantes</taxon>
    </lineage>
</organism>
<keyword evidence="3" id="KW-1185">Reference proteome</keyword>
<sequence>MLCQSTSRASFCQDGAPTKFIHYDTRWVLGLFMLLPRLLVMSLLVNASWISMHAVISLCRYISRTWMHRRTTQNVVDPKYMRRATGIEDRERFFLIGRNSGMLLLSRVKA</sequence>
<name>A0A1L9T8Z9_9EURO</name>
<dbReference type="AlphaFoldDB" id="A0A1L9T8Z9"/>
<feature type="transmembrane region" description="Helical" evidence="1">
    <location>
        <begin position="38"/>
        <end position="62"/>
    </location>
</feature>
<keyword evidence="1" id="KW-0472">Membrane</keyword>
<keyword evidence="1" id="KW-0812">Transmembrane</keyword>
<keyword evidence="1" id="KW-1133">Transmembrane helix</keyword>